<evidence type="ECO:0000256" key="1">
    <source>
        <dbReference type="SAM" id="MobiDB-lite"/>
    </source>
</evidence>
<protein>
    <submittedName>
        <fullName evidence="2">Uncharacterized protein</fullName>
    </submittedName>
</protein>
<dbReference type="Proteomes" id="UP000494106">
    <property type="component" value="Unassembled WGS sequence"/>
</dbReference>
<feature type="compositionally biased region" description="Polar residues" evidence="1">
    <location>
        <begin position="11"/>
        <end position="21"/>
    </location>
</feature>
<dbReference type="EMBL" id="CADEBC010000540">
    <property type="protein sequence ID" value="CAB3249501.1"/>
    <property type="molecule type" value="Genomic_DNA"/>
</dbReference>
<evidence type="ECO:0000313" key="3">
    <source>
        <dbReference type="Proteomes" id="UP000494106"/>
    </source>
</evidence>
<reference evidence="2 3" key="1">
    <citation type="submission" date="2020-04" db="EMBL/GenBank/DDBJ databases">
        <authorList>
            <person name="Wallbank WR R."/>
            <person name="Pardo Diaz C."/>
            <person name="Kozak K."/>
            <person name="Martin S."/>
            <person name="Jiggins C."/>
            <person name="Moest M."/>
            <person name="Warren A I."/>
            <person name="Byers J.R.P. K."/>
            <person name="Montejo-Kovacevich G."/>
            <person name="Yen C E."/>
        </authorList>
    </citation>
    <scope>NUCLEOTIDE SEQUENCE [LARGE SCALE GENOMIC DNA]</scope>
</reference>
<accession>A0A8S1ASB5</accession>
<dbReference type="AlphaFoldDB" id="A0A8S1ASB5"/>
<proteinExistence type="predicted"/>
<dbReference type="OrthoDB" id="434783at2759"/>
<sequence length="100" mass="11420">MSETFLHIDVSKNTEPSQRLSTRSKKRMENPTPQNNSITLKQLYLNPLPISEAKKRDLLSLCTKKIIPEEYHGWYSSLPTATNEADRLPEASVDEESSED</sequence>
<name>A0A8S1ASB5_ARCPL</name>
<evidence type="ECO:0000313" key="2">
    <source>
        <dbReference type="EMBL" id="CAB3249501.1"/>
    </source>
</evidence>
<feature type="region of interest" description="Disordered" evidence="1">
    <location>
        <begin position="1"/>
        <end position="36"/>
    </location>
</feature>
<gene>
    <name evidence="2" type="ORF">APLA_LOCUS12086</name>
</gene>
<comment type="caution">
    <text evidence="2">The sequence shown here is derived from an EMBL/GenBank/DDBJ whole genome shotgun (WGS) entry which is preliminary data.</text>
</comment>
<feature type="region of interest" description="Disordered" evidence="1">
    <location>
        <begin position="78"/>
        <end position="100"/>
    </location>
</feature>
<organism evidence="2 3">
    <name type="scientific">Arctia plantaginis</name>
    <name type="common">Wood tiger moth</name>
    <name type="synonym">Phalaena plantaginis</name>
    <dbReference type="NCBI Taxonomy" id="874455"/>
    <lineage>
        <taxon>Eukaryota</taxon>
        <taxon>Metazoa</taxon>
        <taxon>Ecdysozoa</taxon>
        <taxon>Arthropoda</taxon>
        <taxon>Hexapoda</taxon>
        <taxon>Insecta</taxon>
        <taxon>Pterygota</taxon>
        <taxon>Neoptera</taxon>
        <taxon>Endopterygota</taxon>
        <taxon>Lepidoptera</taxon>
        <taxon>Glossata</taxon>
        <taxon>Ditrysia</taxon>
        <taxon>Noctuoidea</taxon>
        <taxon>Erebidae</taxon>
        <taxon>Arctiinae</taxon>
        <taxon>Arctia</taxon>
    </lineage>
</organism>
<keyword evidence="3" id="KW-1185">Reference proteome</keyword>